<evidence type="ECO:0008006" key="4">
    <source>
        <dbReference type="Google" id="ProtNLM"/>
    </source>
</evidence>
<evidence type="ECO:0000313" key="3">
    <source>
        <dbReference type="Proteomes" id="UP000308978"/>
    </source>
</evidence>
<dbReference type="RefSeq" id="WP_136434331.1">
    <property type="nucleotide sequence ID" value="NZ_JAAWMV010000005.1"/>
</dbReference>
<dbReference type="AlphaFoldDB" id="A0A4V3WUV8"/>
<reference evidence="2 3" key="1">
    <citation type="submission" date="2019-04" db="EMBL/GenBank/DDBJ databases">
        <title>Microbes associate with the intestines of laboratory mice.</title>
        <authorList>
            <person name="Navarre W."/>
            <person name="Wong E."/>
            <person name="Huang K.C."/>
            <person name="Tropini C."/>
            <person name="Ng K."/>
            <person name="Yu B."/>
        </authorList>
    </citation>
    <scope>NUCLEOTIDE SEQUENCE [LARGE SCALE GENOMIC DNA]</scope>
    <source>
        <strain evidence="2 3">NM80_B27</strain>
    </source>
</reference>
<accession>A0A4V3WUV8</accession>
<dbReference type="EMBL" id="SSTJ01000006">
    <property type="protein sequence ID" value="THG37377.1"/>
    <property type="molecule type" value="Genomic_DNA"/>
</dbReference>
<protein>
    <recommendedName>
        <fullName evidence="4">Fido domain-containing protein</fullName>
    </recommendedName>
</protein>
<feature type="region of interest" description="Disordered" evidence="1">
    <location>
        <begin position="189"/>
        <end position="245"/>
    </location>
</feature>
<name>A0A4V3WUV8_9ACTN</name>
<evidence type="ECO:0000313" key="2">
    <source>
        <dbReference type="EMBL" id="THG37377.1"/>
    </source>
</evidence>
<feature type="compositionally biased region" description="Low complexity" evidence="1">
    <location>
        <begin position="208"/>
        <end position="222"/>
    </location>
</feature>
<feature type="compositionally biased region" description="Gly residues" evidence="1">
    <location>
        <begin position="189"/>
        <end position="200"/>
    </location>
</feature>
<gene>
    <name evidence="2" type="ORF">E5986_06350</name>
</gene>
<comment type="caution">
    <text evidence="2">The sequence shown here is derived from an EMBL/GenBank/DDBJ whole genome shotgun (WGS) entry which is preliminary data.</text>
</comment>
<proteinExistence type="predicted"/>
<dbReference type="Proteomes" id="UP000308978">
    <property type="component" value="Unassembled WGS sequence"/>
</dbReference>
<evidence type="ECO:0000256" key="1">
    <source>
        <dbReference type="SAM" id="MobiDB-lite"/>
    </source>
</evidence>
<organism evidence="2 3">
    <name type="scientific">Adlercreutzia caecimuris</name>
    <dbReference type="NCBI Taxonomy" id="671266"/>
    <lineage>
        <taxon>Bacteria</taxon>
        <taxon>Bacillati</taxon>
        <taxon>Actinomycetota</taxon>
        <taxon>Coriobacteriia</taxon>
        <taxon>Eggerthellales</taxon>
        <taxon>Eggerthellaceae</taxon>
        <taxon>Adlercreutzia</taxon>
    </lineage>
</organism>
<sequence>MESKPAYRSAPLFDRALRIASERAQTCETLAGALGITPEDAALYWFSVNSLRRSLGHDLPPLAGASARCWYDPTWRLEATLEEFQVNEALASHYGRIFYDPEGGHVELNVAANEVVYAIALEYPEADLDRLRRVCVHACEPENGLELLAANAGKMLLAIEEYRDKPFTPACIEGFYRRLVAGIELREVGGSGSHPEGGGPRAEEGAPESDAPAAARASAAEGCTATMSGGVAPETPGAPEVSESARAPKDAEGLLLLCSFIDGQEGPLAGQSGDHQLIVALTTLLFVRGARLFPVANATFAFLLYLFVLHRAGYHFSAHVPIMRLLYGAEGGSAAVDRARYAAPDGRSLPADPADWAVECDGTYDWTLVFERVGRLLVEEQRWVMTKLEGMSRRRDRLRAIIDADGSMNARQKEVLLEAMLHSNAEFTYDIHMKRYAISYPSARSDFGRLIDLGFLQQGDDGVRHFFFAADNLHEACIAYLREHCADAYLRYYDESGALRPEFRATDEAPALYNRDIGFYEKALLDKMYTEHYDFRRASIADADGLVRRSPTRD</sequence>